<feature type="non-terminal residue" evidence="3">
    <location>
        <position position="142"/>
    </location>
</feature>
<evidence type="ECO:0000256" key="1">
    <source>
        <dbReference type="SAM" id="Coils"/>
    </source>
</evidence>
<keyword evidence="4" id="KW-1185">Reference proteome</keyword>
<evidence type="ECO:0000313" key="2">
    <source>
        <dbReference type="EMBL" id="GMT02002.1"/>
    </source>
</evidence>
<comment type="caution">
    <text evidence="3">The sequence shown here is derived from an EMBL/GenBank/DDBJ whole genome shotgun (WGS) entry which is preliminary data.</text>
</comment>
<sequence>TLVRDERKCGIEKNLHSDFFRMANTTILIETEREKARESIEAEKRRADELEKRIDDLALKLAQYEGRSHLQQQLLHQQQKQLGVQQLQPLLPLNVHPAAVMPPLRVTGAAAVYRTALKRFPLLYETGHPTNLFQPCRHGSIK</sequence>
<protein>
    <submittedName>
        <fullName evidence="3">Uncharacterized protein</fullName>
    </submittedName>
</protein>
<gene>
    <name evidence="2" type="ORF">PENTCL1PPCAC_24176</name>
    <name evidence="3" type="ORF">PENTCL1PPCAC_24178</name>
</gene>
<dbReference type="AlphaFoldDB" id="A0AAV5U7A0"/>
<keyword evidence="1" id="KW-0175">Coiled coil</keyword>
<dbReference type="EMBL" id="BTSX01000005">
    <property type="protein sequence ID" value="GMT02004.1"/>
    <property type="molecule type" value="Genomic_DNA"/>
</dbReference>
<evidence type="ECO:0000313" key="3">
    <source>
        <dbReference type="EMBL" id="GMT02004.1"/>
    </source>
</evidence>
<dbReference type="EMBL" id="BTSX01000005">
    <property type="protein sequence ID" value="GMT02002.1"/>
    <property type="molecule type" value="Genomic_DNA"/>
</dbReference>
<feature type="coiled-coil region" evidence="1">
    <location>
        <begin position="33"/>
        <end position="67"/>
    </location>
</feature>
<proteinExistence type="predicted"/>
<accession>A0AAV5U7A0</accession>
<dbReference type="Proteomes" id="UP001432027">
    <property type="component" value="Unassembled WGS sequence"/>
</dbReference>
<organism evidence="3 4">
    <name type="scientific">Pristionchus entomophagus</name>
    <dbReference type="NCBI Taxonomy" id="358040"/>
    <lineage>
        <taxon>Eukaryota</taxon>
        <taxon>Metazoa</taxon>
        <taxon>Ecdysozoa</taxon>
        <taxon>Nematoda</taxon>
        <taxon>Chromadorea</taxon>
        <taxon>Rhabditida</taxon>
        <taxon>Rhabditina</taxon>
        <taxon>Diplogasteromorpha</taxon>
        <taxon>Diplogasteroidea</taxon>
        <taxon>Neodiplogasteridae</taxon>
        <taxon>Pristionchus</taxon>
    </lineage>
</organism>
<feature type="non-terminal residue" evidence="3">
    <location>
        <position position="1"/>
    </location>
</feature>
<evidence type="ECO:0000313" key="4">
    <source>
        <dbReference type="Proteomes" id="UP001432027"/>
    </source>
</evidence>
<name>A0AAV5U7A0_9BILA</name>
<reference evidence="3" key="1">
    <citation type="submission" date="2023-10" db="EMBL/GenBank/DDBJ databases">
        <title>Genome assembly of Pristionchus species.</title>
        <authorList>
            <person name="Yoshida K."/>
            <person name="Sommer R.J."/>
        </authorList>
    </citation>
    <scope>NUCLEOTIDE SEQUENCE</scope>
    <source>
        <strain evidence="3">RS0144</strain>
    </source>
</reference>